<comment type="similarity">
    <text evidence="7">Belongs to the binding-protein-dependent transport system permease family.</text>
</comment>
<dbReference type="Pfam" id="PF00528">
    <property type="entry name" value="BPD_transp_1"/>
    <property type="match status" value="1"/>
</dbReference>
<evidence type="ECO:0000256" key="4">
    <source>
        <dbReference type="ARBA" id="ARBA00022692"/>
    </source>
</evidence>
<evidence type="ECO:0000256" key="2">
    <source>
        <dbReference type="ARBA" id="ARBA00022448"/>
    </source>
</evidence>
<dbReference type="SUPFAM" id="SSF161098">
    <property type="entry name" value="MetI-like"/>
    <property type="match status" value="1"/>
</dbReference>
<evidence type="ECO:0000256" key="7">
    <source>
        <dbReference type="RuleBase" id="RU363032"/>
    </source>
</evidence>
<protein>
    <submittedName>
        <fullName evidence="9">ABC transporter permease</fullName>
    </submittedName>
</protein>
<comment type="subcellular location">
    <subcellularLocation>
        <location evidence="1 7">Cell membrane</location>
        <topology evidence="1 7">Multi-pass membrane protein</topology>
    </subcellularLocation>
</comment>
<dbReference type="RefSeq" id="WP_154529666.1">
    <property type="nucleotide sequence ID" value="NZ_JAXDZJ010000083.1"/>
</dbReference>
<evidence type="ECO:0000313" key="9">
    <source>
        <dbReference type="EMBL" id="MST56594.1"/>
    </source>
</evidence>
<dbReference type="PANTHER" id="PTHR30151">
    <property type="entry name" value="ALKANE SULFONATE ABC TRANSPORTER-RELATED, MEMBRANE SUBUNIT"/>
    <property type="match status" value="1"/>
</dbReference>
<dbReference type="GO" id="GO:0005886">
    <property type="term" value="C:plasma membrane"/>
    <property type="evidence" value="ECO:0007669"/>
    <property type="project" value="UniProtKB-SubCell"/>
</dbReference>
<evidence type="ECO:0000256" key="5">
    <source>
        <dbReference type="ARBA" id="ARBA00022989"/>
    </source>
</evidence>
<keyword evidence="6 7" id="KW-0472">Membrane</keyword>
<name>A0A6L5YE58_9BACT</name>
<dbReference type="Gene3D" id="1.10.3720.10">
    <property type="entry name" value="MetI-like"/>
    <property type="match status" value="1"/>
</dbReference>
<keyword evidence="5 7" id="KW-1133">Transmembrane helix</keyword>
<keyword evidence="10" id="KW-1185">Reference proteome</keyword>
<evidence type="ECO:0000256" key="3">
    <source>
        <dbReference type="ARBA" id="ARBA00022475"/>
    </source>
</evidence>
<organism evidence="9 10">
    <name type="scientific">Pyramidobacter porci</name>
    <dbReference type="NCBI Taxonomy" id="2605789"/>
    <lineage>
        <taxon>Bacteria</taxon>
        <taxon>Thermotogati</taxon>
        <taxon>Synergistota</taxon>
        <taxon>Synergistia</taxon>
        <taxon>Synergistales</taxon>
        <taxon>Dethiosulfovibrionaceae</taxon>
        <taxon>Pyramidobacter</taxon>
    </lineage>
</organism>
<keyword evidence="2 7" id="KW-0813">Transport</keyword>
<accession>A0A6L5YE58</accession>
<feature type="transmembrane region" description="Helical" evidence="7">
    <location>
        <begin position="189"/>
        <end position="207"/>
    </location>
</feature>
<feature type="transmembrane region" description="Helical" evidence="7">
    <location>
        <begin position="122"/>
        <end position="141"/>
    </location>
</feature>
<dbReference type="AlphaFoldDB" id="A0A6L5YE58"/>
<dbReference type="PANTHER" id="PTHR30151:SF38">
    <property type="entry name" value="ALIPHATIC SULFONATES TRANSPORT PERMEASE PROTEIN SSUC-RELATED"/>
    <property type="match status" value="1"/>
</dbReference>
<sequence>MKCRIFAKRCVLPALLLALWWWGSARQWWSSYVLPSPAQVWRAFWSMTRSGALIGDLWASVRRVAVGFSISFALAFTLGLASIWTRRAEYYGHIVEFLRHVPPLSLIPLLILWFGIGERSKTVLIVLATFFPIYMSVHKGFVTANAKLMEVGRTMGFSKWQLFSRIMFPCAVPDILVGMRIGIGYSWRAIISAEMIAAASGLGYMILDAQQMSRSDKVVAGVFVIGLVGYLTDAALAALIARAAPGAGGDDVG</sequence>
<dbReference type="Proteomes" id="UP000473699">
    <property type="component" value="Unassembled WGS sequence"/>
</dbReference>
<keyword evidence="4 7" id="KW-0812">Transmembrane</keyword>
<dbReference type="EMBL" id="VUNH01000014">
    <property type="protein sequence ID" value="MST56594.1"/>
    <property type="molecule type" value="Genomic_DNA"/>
</dbReference>
<evidence type="ECO:0000259" key="8">
    <source>
        <dbReference type="PROSITE" id="PS50928"/>
    </source>
</evidence>
<comment type="caution">
    <text evidence="9">The sequence shown here is derived from an EMBL/GenBank/DDBJ whole genome shotgun (WGS) entry which is preliminary data.</text>
</comment>
<dbReference type="CDD" id="cd06261">
    <property type="entry name" value="TM_PBP2"/>
    <property type="match status" value="1"/>
</dbReference>
<feature type="transmembrane region" description="Helical" evidence="7">
    <location>
        <begin position="97"/>
        <end position="116"/>
    </location>
</feature>
<feature type="transmembrane region" description="Helical" evidence="7">
    <location>
        <begin position="162"/>
        <end position="183"/>
    </location>
</feature>
<gene>
    <name evidence="9" type="ORF">FYJ74_11240</name>
</gene>
<feature type="transmembrane region" description="Helical" evidence="7">
    <location>
        <begin position="219"/>
        <end position="241"/>
    </location>
</feature>
<evidence type="ECO:0000256" key="6">
    <source>
        <dbReference type="ARBA" id="ARBA00023136"/>
    </source>
</evidence>
<dbReference type="InterPro" id="IPR000515">
    <property type="entry name" value="MetI-like"/>
</dbReference>
<keyword evidence="3" id="KW-1003">Cell membrane</keyword>
<proteinExistence type="inferred from homology"/>
<evidence type="ECO:0000313" key="10">
    <source>
        <dbReference type="Proteomes" id="UP000473699"/>
    </source>
</evidence>
<dbReference type="InterPro" id="IPR035906">
    <property type="entry name" value="MetI-like_sf"/>
</dbReference>
<dbReference type="GO" id="GO:0042918">
    <property type="term" value="P:alkanesulfonate transmembrane transport"/>
    <property type="evidence" value="ECO:0007669"/>
    <property type="project" value="UniProtKB-ARBA"/>
</dbReference>
<reference evidence="9 10" key="1">
    <citation type="submission" date="2019-08" db="EMBL/GenBank/DDBJ databases">
        <title>In-depth cultivation of the pig gut microbiome towards novel bacterial diversity and tailored functional studies.</title>
        <authorList>
            <person name="Wylensek D."/>
            <person name="Hitch T.C.A."/>
            <person name="Clavel T."/>
        </authorList>
    </citation>
    <scope>NUCLEOTIDE SEQUENCE [LARGE SCALE GENOMIC DNA]</scope>
    <source>
        <strain evidence="9 10">SM-530-WT-4B</strain>
    </source>
</reference>
<feature type="domain" description="ABC transmembrane type-1" evidence="8">
    <location>
        <begin position="57"/>
        <end position="240"/>
    </location>
</feature>
<evidence type="ECO:0000256" key="1">
    <source>
        <dbReference type="ARBA" id="ARBA00004651"/>
    </source>
</evidence>
<feature type="transmembrane region" description="Helical" evidence="7">
    <location>
        <begin position="64"/>
        <end position="85"/>
    </location>
</feature>
<dbReference type="FunFam" id="1.10.3720.10:FF:000003">
    <property type="entry name" value="Aliphatic sulfonate ABC transporter permease"/>
    <property type="match status" value="1"/>
</dbReference>
<dbReference type="PROSITE" id="PS50928">
    <property type="entry name" value="ABC_TM1"/>
    <property type="match status" value="1"/>
</dbReference>